<feature type="transmembrane region" description="Helical" evidence="7">
    <location>
        <begin position="12"/>
        <end position="33"/>
    </location>
</feature>
<keyword evidence="3" id="KW-1003">Cell membrane</keyword>
<evidence type="ECO:0000256" key="4">
    <source>
        <dbReference type="ARBA" id="ARBA00022692"/>
    </source>
</evidence>
<evidence type="ECO:0000256" key="5">
    <source>
        <dbReference type="ARBA" id="ARBA00022989"/>
    </source>
</evidence>
<dbReference type="InterPro" id="IPR035906">
    <property type="entry name" value="MetI-like_sf"/>
</dbReference>
<keyword evidence="2 7" id="KW-0813">Transport</keyword>
<dbReference type="AlphaFoldDB" id="A0A0R1YR13"/>
<dbReference type="GO" id="GO:0042918">
    <property type="term" value="P:alkanesulfonate transmembrane transport"/>
    <property type="evidence" value="ECO:0007669"/>
    <property type="project" value="UniProtKB-ARBA"/>
</dbReference>
<evidence type="ECO:0000313" key="9">
    <source>
        <dbReference type="EMBL" id="KRM44522.1"/>
    </source>
</evidence>
<feature type="transmembrane region" description="Helical" evidence="7">
    <location>
        <begin position="226"/>
        <end position="245"/>
    </location>
</feature>
<feature type="domain" description="ABC transmembrane type-1" evidence="8">
    <location>
        <begin position="65"/>
        <end position="245"/>
    </location>
</feature>
<evidence type="ECO:0000256" key="3">
    <source>
        <dbReference type="ARBA" id="ARBA00022475"/>
    </source>
</evidence>
<feature type="transmembrane region" description="Helical" evidence="7">
    <location>
        <begin position="106"/>
        <end position="125"/>
    </location>
</feature>
<dbReference type="PATRIC" id="fig|1423786.4.peg.339"/>
<evidence type="ECO:0000313" key="10">
    <source>
        <dbReference type="Proteomes" id="UP000051010"/>
    </source>
</evidence>
<sequence length="259" mass="28382">MQKKRRLRSFNISLATTAVIIILWSTVTSLKLISPVLLPSPLRVGQTFINLCLVGYNGTLLYQHYLITLGRLLVAVVLAIVIGIPLGLLSGYVPTVKAVVDPIVQFIRPIPPLAYYTLLILWLGIGETSKVTLLFLAALPPIYLACFDAVVKINREYIRGASSLGADQRQIFFHVVFPAALPDVFTGVRSAVGVAYTTIVSAEMFAASAGIGWMIVDASHYLKSDVMFVGIIVLGVTGVVLDWMIKLVENRVVHWRGKF</sequence>
<protein>
    <submittedName>
        <fullName evidence="9">Taurine transport system permease protein tauC</fullName>
    </submittedName>
</protein>
<dbReference type="Proteomes" id="UP000051010">
    <property type="component" value="Unassembled WGS sequence"/>
</dbReference>
<dbReference type="Pfam" id="PF00528">
    <property type="entry name" value="BPD_transp_1"/>
    <property type="match status" value="1"/>
</dbReference>
<gene>
    <name evidence="9" type="ORF">FD47_GL000324</name>
</gene>
<dbReference type="PANTHER" id="PTHR30151">
    <property type="entry name" value="ALKANE SULFONATE ABC TRANSPORTER-RELATED, MEMBRANE SUBUNIT"/>
    <property type="match status" value="1"/>
</dbReference>
<feature type="transmembrane region" description="Helical" evidence="7">
    <location>
        <begin position="194"/>
        <end position="214"/>
    </location>
</feature>
<comment type="caution">
    <text evidence="9">The sequence shown here is derived from an EMBL/GenBank/DDBJ whole genome shotgun (WGS) entry which is preliminary data.</text>
</comment>
<dbReference type="EMBL" id="AZFZ01000012">
    <property type="protein sequence ID" value="KRM44522.1"/>
    <property type="molecule type" value="Genomic_DNA"/>
</dbReference>
<keyword evidence="4 7" id="KW-0812">Transmembrane</keyword>
<comment type="similarity">
    <text evidence="7">Belongs to the binding-protein-dependent transport system permease family.</text>
</comment>
<keyword evidence="6 7" id="KW-0472">Membrane</keyword>
<feature type="transmembrane region" description="Helical" evidence="7">
    <location>
        <begin position="72"/>
        <end position="94"/>
    </location>
</feature>
<name>A0A0R1YR13_9LACO</name>
<dbReference type="CDD" id="cd06261">
    <property type="entry name" value="TM_PBP2"/>
    <property type="match status" value="1"/>
</dbReference>
<dbReference type="InterPro" id="IPR000515">
    <property type="entry name" value="MetI-like"/>
</dbReference>
<keyword evidence="5 7" id="KW-1133">Transmembrane helix</keyword>
<dbReference type="PROSITE" id="PS50928">
    <property type="entry name" value="ABC_TM1"/>
    <property type="match status" value="1"/>
</dbReference>
<comment type="subcellular location">
    <subcellularLocation>
        <location evidence="1 7">Cell membrane</location>
        <topology evidence="1 7">Multi-pass membrane protein</topology>
    </subcellularLocation>
</comment>
<accession>A0A0R1YR13</accession>
<evidence type="ECO:0000256" key="2">
    <source>
        <dbReference type="ARBA" id="ARBA00022448"/>
    </source>
</evidence>
<proteinExistence type="inferred from homology"/>
<dbReference type="Gene3D" id="1.10.3720.10">
    <property type="entry name" value="MetI-like"/>
    <property type="match status" value="1"/>
</dbReference>
<dbReference type="FunFam" id="1.10.3720.10:FF:000003">
    <property type="entry name" value="Aliphatic sulfonate ABC transporter permease"/>
    <property type="match status" value="1"/>
</dbReference>
<dbReference type="RefSeq" id="WP_054734595.1">
    <property type="nucleotide sequence ID" value="NZ_AZFZ01000012.1"/>
</dbReference>
<dbReference type="SUPFAM" id="SSF161098">
    <property type="entry name" value="MetI-like"/>
    <property type="match status" value="1"/>
</dbReference>
<organism evidence="9 10">
    <name type="scientific">Lentilactobacillus parafarraginis DSM 18390 = JCM 14109</name>
    <dbReference type="NCBI Taxonomy" id="1423786"/>
    <lineage>
        <taxon>Bacteria</taxon>
        <taxon>Bacillati</taxon>
        <taxon>Bacillota</taxon>
        <taxon>Bacilli</taxon>
        <taxon>Lactobacillales</taxon>
        <taxon>Lactobacillaceae</taxon>
        <taxon>Lentilactobacillus</taxon>
    </lineage>
</organism>
<evidence type="ECO:0000256" key="1">
    <source>
        <dbReference type="ARBA" id="ARBA00004651"/>
    </source>
</evidence>
<dbReference type="GO" id="GO:0005886">
    <property type="term" value="C:plasma membrane"/>
    <property type="evidence" value="ECO:0007669"/>
    <property type="project" value="UniProtKB-SubCell"/>
</dbReference>
<dbReference type="PANTHER" id="PTHR30151:SF0">
    <property type="entry name" value="ABC TRANSPORTER PERMEASE PROTEIN MJ0413-RELATED"/>
    <property type="match status" value="1"/>
</dbReference>
<reference evidence="9 10" key="1">
    <citation type="journal article" date="2015" name="Genome Announc.">
        <title>Expanding the biotechnology potential of lactobacilli through comparative genomics of 213 strains and associated genera.</title>
        <authorList>
            <person name="Sun Z."/>
            <person name="Harris H.M."/>
            <person name="McCann A."/>
            <person name="Guo C."/>
            <person name="Argimon S."/>
            <person name="Zhang W."/>
            <person name="Yang X."/>
            <person name="Jeffery I.B."/>
            <person name="Cooney J.C."/>
            <person name="Kagawa T.F."/>
            <person name="Liu W."/>
            <person name="Song Y."/>
            <person name="Salvetti E."/>
            <person name="Wrobel A."/>
            <person name="Rasinkangas P."/>
            <person name="Parkhill J."/>
            <person name="Rea M.C."/>
            <person name="O'Sullivan O."/>
            <person name="Ritari J."/>
            <person name="Douillard F.P."/>
            <person name="Paul Ross R."/>
            <person name="Yang R."/>
            <person name="Briner A.E."/>
            <person name="Felis G.E."/>
            <person name="de Vos W.M."/>
            <person name="Barrangou R."/>
            <person name="Klaenhammer T.R."/>
            <person name="Caufield P.W."/>
            <person name="Cui Y."/>
            <person name="Zhang H."/>
            <person name="O'Toole P.W."/>
        </authorList>
    </citation>
    <scope>NUCLEOTIDE SEQUENCE [LARGE SCALE GENOMIC DNA]</scope>
    <source>
        <strain evidence="9 10">DSM 18390</strain>
    </source>
</reference>
<evidence type="ECO:0000256" key="7">
    <source>
        <dbReference type="RuleBase" id="RU363032"/>
    </source>
</evidence>
<evidence type="ECO:0000256" key="6">
    <source>
        <dbReference type="ARBA" id="ARBA00023136"/>
    </source>
</evidence>
<evidence type="ECO:0000259" key="8">
    <source>
        <dbReference type="PROSITE" id="PS50928"/>
    </source>
</evidence>